<sequence length="288" mass="33071">MNTECAKCSETLTNNEDTLICNVCKSTVHFYCTGISETNFKKLSKSNKSKFVCCDCKITESSVTKMEQQPKTTKMETKIEELIRSVEFMGKQFDVFNNKVDSMLSEIKVLKIENEKISNVNKYLSSEVSSLKLKIDNIEQFNLNKYIDITGIPQTTNENCSEIVKQIGLKTNTTINVIEAKRIYISNSKNSIIVAKLETTEMKRTLIRNSKISKLSANNILSSWSNEMKVYVNERLTKDRRTLFGQARRTGKDKQFKFIWVNNGDILMKKDESSKTIRISIQQDLEKV</sequence>
<dbReference type="SUPFAM" id="SSF57903">
    <property type="entry name" value="FYVE/PHD zinc finger"/>
    <property type="match status" value="1"/>
</dbReference>
<evidence type="ECO:0000259" key="5">
    <source>
        <dbReference type="PROSITE" id="PS50016"/>
    </source>
</evidence>
<keyword evidence="7" id="KW-1185">Reference proteome</keyword>
<organism evidence="6 7">
    <name type="scientific">Macrosiphum euphorbiae</name>
    <name type="common">potato aphid</name>
    <dbReference type="NCBI Taxonomy" id="13131"/>
    <lineage>
        <taxon>Eukaryota</taxon>
        <taxon>Metazoa</taxon>
        <taxon>Ecdysozoa</taxon>
        <taxon>Arthropoda</taxon>
        <taxon>Hexapoda</taxon>
        <taxon>Insecta</taxon>
        <taxon>Pterygota</taxon>
        <taxon>Neoptera</taxon>
        <taxon>Paraneoptera</taxon>
        <taxon>Hemiptera</taxon>
        <taxon>Sternorrhyncha</taxon>
        <taxon>Aphidomorpha</taxon>
        <taxon>Aphidoidea</taxon>
        <taxon>Aphididae</taxon>
        <taxon>Macrosiphini</taxon>
        <taxon>Macrosiphum</taxon>
    </lineage>
</organism>
<comment type="caution">
    <text evidence="6">The sequence shown here is derived from an EMBL/GenBank/DDBJ whole genome shotgun (WGS) entry which is preliminary data.</text>
</comment>
<evidence type="ECO:0000256" key="3">
    <source>
        <dbReference type="ARBA" id="ARBA00022833"/>
    </source>
</evidence>
<dbReference type="PROSITE" id="PS01359">
    <property type="entry name" value="ZF_PHD_1"/>
    <property type="match status" value="1"/>
</dbReference>
<gene>
    <name evidence="6" type="ORF">MEUPH1_LOCUS16175</name>
</gene>
<dbReference type="PROSITE" id="PS50016">
    <property type="entry name" value="ZF_PHD_2"/>
    <property type="match status" value="1"/>
</dbReference>
<dbReference type="InterPro" id="IPR057251">
    <property type="entry name" value="FP_C"/>
</dbReference>
<reference evidence="6 7" key="1">
    <citation type="submission" date="2023-01" db="EMBL/GenBank/DDBJ databases">
        <authorList>
            <person name="Whitehead M."/>
        </authorList>
    </citation>
    <scope>NUCLEOTIDE SEQUENCE [LARGE SCALE GENOMIC DNA]</scope>
</reference>
<keyword evidence="2 4" id="KW-0863">Zinc-finger</keyword>
<dbReference type="AlphaFoldDB" id="A0AAV0WYC6"/>
<keyword evidence="3" id="KW-0862">Zinc</keyword>
<evidence type="ECO:0000256" key="1">
    <source>
        <dbReference type="ARBA" id="ARBA00022723"/>
    </source>
</evidence>
<dbReference type="GO" id="GO:0008270">
    <property type="term" value="F:zinc ion binding"/>
    <property type="evidence" value="ECO:0007669"/>
    <property type="project" value="UniProtKB-KW"/>
</dbReference>
<evidence type="ECO:0000256" key="4">
    <source>
        <dbReference type="PROSITE-ProRule" id="PRU00146"/>
    </source>
</evidence>
<accession>A0AAV0WYC6</accession>
<dbReference type="InterPro" id="IPR019786">
    <property type="entry name" value="Zinc_finger_PHD-type_CS"/>
</dbReference>
<dbReference type="InterPro" id="IPR019787">
    <property type="entry name" value="Znf_PHD-finger"/>
</dbReference>
<dbReference type="Gene3D" id="3.30.40.10">
    <property type="entry name" value="Zinc/RING finger domain, C3HC4 (zinc finger)"/>
    <property type="match status" value="1"/>
</dbReference>
<dbReference type="CDD" id="cd15489">
    <property type="entry name" value="PHD_SF"/>
    <property type="match status" value="1"/>
</dbReference>
<dbReference type="InterPro" id="IPR013083">
    <property type="entry name" value="Znf_RING/FYVE/PHD"/>
</dbReference>
<evidence type="ECO:0000313" key="6">
    <source>
        <dbReference type="EMBL" id="CAI6360937.1"/>
    </source>
</evidence>
<feature type="domain" description="PHD-type" evidence="5">
    <location>
        <begin position="2"/>
        <end position="59"/>
    </location>
</feature>
<name>A0AAV0WYC6_9HEMI</name>
<dbReference type="Pfam" id="PF25298">
    <property type="entry name" value="Baculo_FP_2nd"/>
    <property type="match status" value="1"/>
</dbReference>
<evidence type="ECO:0000256" key="2">
    <source>
        <dbReference type="ARBA" id="ARBA00022771"/>
    </source>
</evidence>
<dbReference type="Proteomes" id="UP001160148">
    <property type="component" value="Unassembled WGS sequence"/>
</dbReference>
<protein>
    <recommendedName>
        <fullName evidence="5">PHD-type domain-containing protein</fullName>
    </recommendedName>
</protein>
<proteinExistence type="predicted"/>
<evidence type="ECO:0000313" key="7">
    <source>
        <dbReference type="Proteomes" id="UP001160148"/>
    </source>
</evidence>
<keyword evidence="1" id="KW-0479">Metal-binding</keyword>
<dbReference type="InterPro" id="IPR011011">
    <property type="entry name" value="Znf_FYVE_PHD"/>
</dbReference>
<dbReference type="EMBL" id="CARXXK010000003">
    <property type="protein sequence ID" value="CAI6360937.1"/>
    <property type="molecule type" value="Genomic_DNA"/>
</dbReference>